<evidence type="ECO:0000256" key="4">
    <source>
        <dbReference type="ARBA" id="ARBA00022840"/>
    </source>
</evidence>
<dbReference type="Proteomes" id="UP000288028">
    <property type="component" value="Unassembled WGS sequence"/>
</dbReference>
<reference evidence="7 8" key="1">
    <citation type="submission" date="2017-05" db="EMBL/GenBank/DDBJ databases">
        <title>Vagococcus spp. assemblies.</title>
        <authorList>
            <person name="Gulvik C.A."/>
        </authorList>
    </citation>
    <scope>NUCLEOTIDE SEQUENCE [LARGE SCALE GENOMIC DNA]</scope>
    <source>
        <strain evidence="7 8">SS1714</strain>
    </source>
</reference>
<evidence type="ECO:0000259" key="5">
    <source>
        <dbReference type="PROSITE" id="PS51192"/>
    </source>
</evidence>
<organism evidence="7 8">
    <name type="scientific">Vagococcus carniphilus</name>
    <dbReference type="NCBI Taxonomy" id="218144"/>
    <lineage>
        <taxon>Bacteria</taxon>
        <taxon>Bacillati</taxon>
        <taxon>Bacillota</taxon>
        <taxon>Bacilli</taxon>
        <taxon>Lactobacillales</taxon>
        <taxon>Enterococcaceae</taxon>
        <taxon>Vagococcus</taxon>
    </lineage>
</organism>
<keyword evidence="1" id="KW-0547">Nucleotide-binding</keyword>
<evidence type="ECO:0000256" key="2">
    <source>
        <dbReference type="ARBA" id="ARBA00022801"/>
    </source>
</evidence>
<gene>
    <name evidence="7" type="ORF">CBF28_00415</name>
</gene>
<dbReference type="PROSITE" id="PS51192">
    <property type="entry name" value="HELICASE_ATP_BIND_1"/>
    <property type="match status" value="1"/>
</dbReference>
<evidence type="ECO:0000313" key="8">
    <source>
        <dbReference type="Proteomes" id="UP000288028"/>
    </source>
</evidence>
<dbReference type="PANTHER" id="PTHR12131">
    <property type="entry name" value="ATP-DEPENDENT RNA AND DNA HELICASE"/>
    <property type="match status" value="1"/>
</dbReference>
<dbReference type="PANTHER" id="PTHR12131:SF1">
    <property type="entry name" value="ATP-DEPENDENT RNA HELICASE SUPV3L1, MITOCHONDRIAL-RELATED"/>
    <property type="match status" value="1"/>
</dbReference>
<dbReference type="SMART" id="SM00487">
    <property type="entry name" value="DEXDc"/>
    <property type="match status" value="1"/>
</dbReference>
<dbReference type="InterPro" id="IPR001650">
    <property type="entry name" value="Helicase_C-like"/>
</dbReference>
<dbReference type="GO" id="GO:0005524">
    <property type="term" value="F:ATP binding"/>
    <property type="evidence" value="ECO:0007669"/>
    <property type="project" value="UniProtKB-KW"/>
</dbReference>
<dbReference type="GO" id="GO:0016787">
    <property type="term" value="F:hydrolase activity"/>
    <property type="evidence" value="ECO:0007669"/>
    <property type="project" value="UniProtKB-KW"/>
</dbReference>
<name>A0A430B8M2_9ENTE</name>
<dbReference type="SMART" id="SM00490">
    <property type="entry name" value="HELICc"/>
    <property type="match status" value="1"/>
</dbReference>
<accession>A0A430B8M2</accession>
<dbReference type="InterPro" id="IPR027417">
    <property type="entry name" value="P-loop_NTPase"/>
</dbReference>
<dbReference type="GO" id="GO:0003676">
    <property type="term" value="F:nucleic acid binding"/>
    <property type="evidence" value="ECO:0007669"/>
    <property type="project" value="InterPro"/>
</dbReference>
<dbReference type="EMBL" id="NGKB01000001">
    <property type="protein sequence ID" value="RSU16682.1"/>
    <property type="molecule type" value="Genomic_DNA"/>
</dbReference>
<keyword evidence="4" id="KW-0067">ATP-binding</keyword>
<dbReference type="InterPro" id="IPR014001">
    <property type="entry name" value="Helicase_ATP-bd"/>
</dbReference>
<dbReference type="GeneID" id="95579966"/>
<comment type="caution">
    <text evidence="7">The sequence shown here is derived from an EMBL/GenBank/DDBJ whole genome shotgun (WGS) entry which is preliminary data.</text>
</comment>
<feature type="domain" description="Helicase ATP-binding" evidence="5">
    <location>
        <begin position="108"/>
        <end position="260"/>
    </location>
</feature>
<keyword evidence="2" id="KW-0378">Hydrolase</keyword>
<dbReference type="AlphaFoldDB" id="A0A430B8M2"/>
<dbReference type="RefSeq" id="WP_126790750.1">
    <property type="nucleotide sequence ID" value="NZ_CP060720.1"/>
</dbReference>
<dbReference type="PROSITE" id="PS51194">
    <property type="entry name" value="HELICASE_CTER"/>
    <property type="match status" value="1"/>
</dbReference>
<evidence type="ECO:0000256" key="3">
    <source>
        <dbReference type="ARBA" id="ARBA00022806"/>
    </source>
</evidence>
<dbReference type="SUPFAM" id="SSF52540">
    <property type="entry name" value="P-loop containing nucleoside triphosphate hydrolases"/>
    <property type="match status" value="1"/>
</dbReference>
<dbReference type="GO" id="GO:0004386">
    <property type="term" value="F:helicase activity"/>
    <property type="evidence" value="ECO:0007669"/>
    <property type="project" value="UniProtKB-KW"/>
</dbReference>
<dbReference type="InterPro" id="IPR011545">
    <property type="entry name" value="DEAD/DEAH_box_helicase_dom"/>
</dbReference>
<evidence type="ECO:0000259" key="6">
    <source>
        <dbReference type="PROSITE" id="PS51194"/>
    </source>
</evidence>
<dbReference type="Gene3D" id="3.40.50.300">
    <property type="entry name" value="P-loop containing nucleotide triphosphate hydrolases"/>
    <property type="match status" value="2"/>
</dbReference>
<evidence type="ECO:0000313" key="7">
    <source>
        <dbReference type="EMBL" id="RSU16682.1"/>
    </source>
</evidence>
<dbReference type="InterPro" id="IPR050699">
    <property type="entry name" value="RNA-DNA_Helicase"/>
</dbReference>
<keyword evidence="3 7" id="KW-0347">Helicase</keyword>
<protein>
    <submittedName>
        <fullName evidence="7">Helicase</fullName>
    </submittedName>
</protein>
<feature type="domain" description="Helicase C-terminal" evidence="6">
    <location>
        <begin position="279"/>
        <end position="467"/>
    </location>
</feature>
<proteinExistence type="predicted"/>
<sequence>MKVEVQEILKINKLESIEDSFKLAKYVSSKVDDDEARRIIIHVLEIWDNVNAQSKSIWMDLIERAGFYPYLSDKDETSLGIQAKIRKQWYKSEHLEGVFFHTKQKIIEQKIYKGKNVAVSAPTSFGKSLLIEEIVARNAFNNILIIQPTLALIDETRRKMSKYSNYNLVVNTLQEPREQNIFILTAERVLEYENLPVVDFFIVDEFYKVSNRRGDERIDVLNIAIHKILSSGPQALFLTPSIDALSNDFINKYDIDFLRTDYSLVNTNIQEVRFKNNKEKKNILFKMLTERKEPSLVYMSSPYKAYSLANEYKEFLCKNNLIRKQIDPPLTEWIDNNISEDWDLKRLLNSRIGVHNGELPRHVVTSQLEYFEEKILDVLFVTTSLIEGVNTSAKTMFIFETMKAKTQIDFFDYSNIKGRAGRMNKFFTGDVFIFGEIPTEEDFKIDVPFVEQKEISDEVLINLDDDIKEEHIDRVDNIKKDIPEDLMTLFKKNVINIDGQKKLYRYIEDNYQSLMPTLIWSGIPDYLQLSESLYLIYRFLESENITEKYTNMLAARSLNMINSVSLKKVISEHENYLFNEEIKKMKKKKKDVNSDNIPVIKKKIKEKAIREILRFTRKDAGYKIPKLLNVLRTIQEYVYSQHLLPFGDYSYFSARLENEQVDDRLRMLIDFGVPTSAIRSISKTIPEYLKSEEEIIFYIKINFQSISQNLIEYEKKLLFQAIK</sequence>
<dbReference type="Pfam" id="PF00270">
    <property type="entry name" value="DEAD"/>
    <property type="match status" value="1"/>
</dbReference>
<keyword evidence="8" id="KW-1185">Reference proteome</keyword>
<evidence type="ECO:0000256" key="1">
    <source>
        <dbReference type="ARBA" id="ARBA00022741"/>
    </source>
</evidence>
<dbReference type="OrthoDB" id="9815222at2"/>